<evidence type="ECO:0000256" key="16">
    <source>
        <dbReference type="ARBA" id="ARBA00047899"/>
    </source>
</evidence>
<dbReference type="EMBL" id="OV696699">
    <property type="protein sequence ID" value="CAH1245607.1"/>
    <property type="molecule type" value="Genomic_DNA"/>
</dbReference>
<keyword evidence="7" id="KW-0808">Transferase</keyword>
<dbReference type="PROSITE" id="PS00107">
    <property type="entry name" value="PROTEIN_KINASE_ATP"/>
    <property type="match status" value="1"/>
</dbReference>
<dbReference type="InterPro" id="IPR017441">
    <property type="entry name" value="Protein_kinase_ATP_BS"/>
</dbReference>
<evidence type="ECO:0000256" key="1">
    <source>
        <dbReference type="ARBA" id="ARBA00001946"/>
    </source>
</evidence>
<evidence type="ECO:0000256" key="13">
    <source>
        <dbReference type="ARBA" id="ARBA00022842"/>
    </source>
</evidence>
<proteinExistence type="inferred from homology"/>
<feature type="compositionally biased region" description="Low complexity" evidence="20">
    <location>
        <begin position="323"/>
        <end position="333"/>
    </location>
</feature>
<evidence type="ECO:0000256" key="11">
    <source>
        <dbReference type="ARBA" id="ARBA00022782"/>
    </source>
</evidence>
<dbReference type="Proteomes" id="UP000838412">
    <property type="component" value="Chromosome 14"/>
</dbReference>
<accession>A0A8J9Z160</accession>
<evidence type="ECO:0000313" key="23">
    <source>
        <dbReference type="Proteomes" id="UP000838412"/>
    </source>
</evidence>
<dbReference type="GO" id="GO:0035556">
    <property type="term" value="P:intracellular signal transduction"/>
    <property type="evidence" value="ECO:0007669"/>
    <property type="project" value="TreeGrafter"/>
</dbReference>
<evidence type="ECO:0000256" key="8">
    <source>
        <dbReference type="ARBA" id="ARBA00022723"/>
    </source>
</evidence>
<evidence type="ECO:0000256" key="14">
    <source>
        <dbReference type="ARBA" id="ARBA00022843"/>
    </source>
</evidence>
<dbReference type="GO" id="GO:0007283">
    <property type="term" value="P:spermatogenesis"/>
    <property type="evidence" value="ECO:0007669"/>
    <property type="project" value="UniProtKB-KW"/>
</dbReference>
<dbReference type="GO" id="GO:0050321">
    <property type="term" value="F:tau-protein kinase activity"/>
    <property type="evidence" value="ECO:0007669"/>
    <property type="project" value="TreeGrafter"/>
</dbReference>
<evidence type="ECO:0000259" key="21">
    <source>
        <dbReference type="PROSITE" id="PS50011"/>
    </source>
</evidence>
<keyword evidence="12 18" id="KW-0067">ATP-binding</keyword>
<evidence type="ECO:0000256" key="10">
    <source>
        <dbReference type="ARBA" id="ARBA00022777"/>
    </source>
</evidence>
<dbReference type="GO" id="GO:0005524">
    <property type="term" value="F:ATP binding"/>
    <property type="evidence" value="ECO:0007669"/>
    <property type="project" value="UniProtKB-UniRule"/>
</dbReference>
<dbReference type="GO" id="GO:0030154">
    <property type="term" value="P:cell differentiation"/>
    <property type="evidence" value="ECO:0007669"/>
    <property type="project" value="UniProtKB-KW"/>
</dbReference>
<evidence type="ECO:0000256" key="4">
    <source>
        <dbReference type="ARBA" id="ARBA00022473"/>
    </source>
</evidence>
<dbReference type="GO" id="GO:0005737">
    <property type="term" value="C:cytoplasm"/>
    <property type="evidence" value="ECO:0007669"/>
    <property type="project" value="TreeGrafter"/>
</dbReference>
<dbReference type="SMART" id="SM00220">
    <property type="entry name" value="S_TKc"/>
    <property type="match status" value="1"/>
</dbReference>
<keyword evidence="5 19" id="KW-0723">Serine/threonine-protein kinase</keyword>
<sequence length="404" mass="44748">MPNTTRPVPSSRLALKELEEEELSKRGYHLELHIGEGSYAKVKSASSDRLHCKVAIKIIHKTLAPQDFREKFLPRELSVLTKVDHPHVIKVHEIMELGPRVYIVMDYAGHGDLLEYIQLHGAIAETKVRVMFRQLLTGVQYLHSKGIVHRDLKCENILLDAKNNIKISDFGFAREMRQSELSRTFCGSAAYAAPEVLQGIPYLAELYDVWSLGVILYIMACGSMPFDDSNIKKMIKVQLEKKYGFPRSKKVNQECKDLINEILTPSVTDRPTIGQVLQHTFFSQGGASSSSDQVASGNSVPQGATGGSHDAATESRPAAEQRTTTGAVGGATAQDASVRPKDPRPNATLVPVQAQDPKFRAPTPIPPSHNPAPATHHPVTNQYRRLSRDDKQHPSSQKPEKSKK</sequence>
<dbReference type="InterPro" id="IPR011009">
    <property type="entry name" value="Kinase-like_dom_sf"/>
</dbReference>
<keyword evidence="14" id="KW-0832">Ubl conjugation</keyword>
<keyword evidence="13" id="KW-0460">Magnesium</keyword>
<dbReference type="Pfam" id="PF00069">
    <property type="entry name" value="Pkinase"/>
    <property type="match status" value="1"/>
</dbReference>
<dbReference type="FunFam" id="1.10.510.10:FF:000658">
    <property type="entry name" value="Protein CBG12184"/>
    <property type="match status" value="1"/>
</dbReference>
<evidence type="ECO:0000256" key="6">
    <source>
        <dbReference type="ARBA" id="ARBA00022553"/>
    </source>
</evidence>
<dbReference type="GO" id="GO:0000287">
    <property type="term" value="F:magnesium ion binding"/>
    <property type="evidence" value="ECO:0007669"/>
    <property type="project" value="UniProtKB-ARBA"/>
</dbReference>
<evidence type="ECO:0000256" key="7">
    <source>
        <dbReference type="ARBA" id="ARBA00022679"/>
    </source>
</evidence>
<dbReference type="AlphaFoldDB" id="A0A8J9Z160"/>
<comment type="similarity">
    <text evidence="2">Belongs to the protein kinase superfamily. CAMK Ser/Thr protein kinase family.</text>
</comment>
<dbReference type="PROSITE" id="PS00108">
    <property type="entry name" value="PROTEIN_KINASE_ST"/>
    <property type="match status" value="1"/>
</dbReference>
<dbReference type="PANTHER" id="PTHR24346">
    <property type="entry name" value="MAP/MICROTUBULE AFFINITY-REGULATING KINASE"/>
    <property type="match status" value="1"/>
</dbReference>
<dbReference type="CDD" id="cd14080">
    <property type="entry name" value="STKc_TSSK-like"/>
    <property type="match status" value="1"/>
</dbReference>
<keyword evidence="23" id="KW-1185">Reference proteome</keyword>
<comment type="cofactor">
    <cofactor evidence="1">
        <name>Mg(2+)</name>
        <dbReference type="ChEBI" id="CHEBI:18420"/>
    </cofactor>
</comment>
<evidence type="ECO:0000256" key="18">
    <source>
        <dbReference type="PROSITE-ProRule" id="PRU10141"/>
    </source>
</evidence>
<dbReference type="PROSITE" id="PS50011">
    <property type="entry name" value="PROTEIN_KINASE_DOM"/>
    <property type="match status" value="1"/>
</dbReference>
<evidence type="ECO:0000256" key="20">
    <source>
        <dbReference type="SAM" id="MobiDB-lite"/>
    </source>
</evidence>
<dbReference type="PANTHER" id="PTHR24346:SF102">
    <property type="entry name" value="TESTIS-SPECIFIC SERINE_THREONINE-PROTEIN KINASE 1"/>
    <property type="match status" value="1"/>
</dbReference>
<dbReference type="Gene3D" id="1.10.510.10">
    <property type="entry name" value="Transferase(Phosphotransferase) domain 1"/>
    <property type="match status" value="1"/>
</dbReference>
<evidence type="ECO:0000256" key="3">
    <source>
        <dbReference type="ARBA" id="ARBA00012513"/>
    </source>
</evidence>
<keyword evidence="10" id="KW-0418">Kinase</keyword>
<dbReference type="InterPro" id="IPR008271">
    <property type="entry name" value="Ser/Thr_kinase_AS"/>
</dbReference>
<protein>
    <recommendedName>
        <fullName evidence="3">non-specific serine/threonine protein kinase</fullName>
        <ecNumber evidence="3">2.7.11.1</ecNumber>
    </recommendedName>
</protein>
<evidence type="ECO:0000256" key="9">
    <source>
        <dbReference type="ARBA" id="ARBA00022741"/>
    </source>
</evidence>
<keyword evidence="11" id="KW-0221">Differentiation</keyword>
<name>A0A8J9Z160_BRALA</name>
<evidence type="ECO:0000256" key="2">
    <source>
        <dbReference type="ARBA" id="ARBA00006692"/>
    </source>
</evidence>
<keyword evidence="8" id="KW-0479">Metal-binding</keyword>
<dbReference type="InterPro" id="IPR000719">
    <property type="entry name" value="Prot_kinase_dom"/>
</dbReference>
<keyword evidence="15" id="KW-0744">Spermatogenesis</keyword>
<evidence type="ECO:0000256" key="12">
    <source>
        <dbReference type="ARBA" id="ARBA00022840"/>
    </source>
</evidence>
<feature type="binding site" evidence="18">
    <location>
        <position position="57"/>
    </location>
    <ligand>
        <name>ATP</name>
        <dbReference type="ChEBI" id="CHEBI:30616"/>
    </ligand>
</feature>
<dbReference type="SUPFAM" id="SSF56112">
    <property type="entry name" value="Protein kinase-like (PK-like)"/>
    <property type="match status" value="1"/>
</dbReference>
<dbReference type="EC" id="2.7.11.1" evidence="3"/>
<feature type="compositionally biased region" description="Polar residues" evidence="20">
    <location>
        <begin position="284"/>
        <end position="302"/>
    </location>
</feature>
<evidence type="ECO:0000256" key="17">
    <source>
        <dbReference type="ARBA" id="ARBA00048679"/>
    </source>
</evidence>
<gene>
    <name evidence="22" type="primary">TSSK2</name>
    <name evidence="22" type="ORF">BLAG_LOCUS7875</name>
</gene>
<dbReference type="GO" id="GO:0000226">
    <property type="term" value="P:microtubule cytoskeleton organization"/>
    <property type="evidence" value="ECO:0007669"/>
    <property type="project" value="TreeGrafter"/>
</dbReference>
<keyword evidence="9 18" id="KW-0547">Nucleotide-binding</keyword>
<organism evidence="22 23">
    <name type="scientific">Branchiostoma lanceolatum</name>
    <name type="common">Common lancelet</name>
    <name type="synonym">Amphioxus lanceolatum</name>
    <dbReference type="NCBI Taxonomy" id="7740"/>
    <lineage>
        <taxon>Eukaryota</taxon>
        <taxon>Metazoa</taxon>
        <taxon>Chordata</taxon>
        <taxon>Cephalochordata</taxon>
        <taxon>Leptocardii</taxon>
        <taxon>Amphioxiformes</taxon>
        <taxon>Branchiostomatidae</taxon>
        <taxon>Branchiostoma</taxon>
    </lineage>
</organism>
<keyword evidence="6" id="KW-0597">Phosphoprotein</keyword>
<evidence type="ECO:0000313" key="22">
    <source>
        <dbReference type="EMBL" id="CAH1245607.1"/>
    </source>
</evidence>
<feature type="domain" description="Protein kinase" evidence="21">
    <location>
        <begin position="28"/>
        <end position="282"/>
    </location>
</feature>
<comment type="catalytic activity">
    <reaction evidence="16">
        <text>L-threonyl-[protein] + ATP = O-phospho-L-threonyl-[protein] + ADP + H(+)</text>
        <dbReference type="Rhea" id="RHEA:46608"/>
        <dbReference type="Rhea" id="RHEA-COMP:11060"/>
        <dbReference type="Rhea" id="RHEA-COMP:11605"/>
        <dbReference type="ChEBI" id="CHEBI:15378"/>
        <dbReference type="ChEBI" id="CHEBI:30013"/>
        <dbReference type="ChEBI" id="CHEBI:30616"/>
        <dbReference type="ChEBI" id="CHEBI:61977"/>
        <dbReference type="ChEBI" id="CHEBI:456216"/>
        <dbReference type="EC" id="2.7.11.1"/>
    </reaction>
</comment>
<evidence type="ECO:0000256" key="5">
    <source>
        <dbReference type="ARBA" id="ARBA00022527"/>
    </source>
</evidence>
<dbReference type="OrthoDB" id="541276at2759"/>
<feature type="region of interest" description="Disordered" evidence="20">
    <location>
        <begin position="284"/>
        <end position="404"/>
    </location>
</feature>
<evidence type="ECO:0000256" key="15">
    <source>
        <dbReference type="ARBA" id="ARBA00022871"/>
    </source>
</evidence>
<keyword evidence="4" id="KW-0217">Developmental protein</keyword>
<reference evidence="22" key="1">
    <citation type="submission" date="2022-01" db="EMBL/GenBank/DDBJ databases">
        <authorList>
            <person name="Braso-Vives M."/>
        </authorList>
    </citation>
    <scope>NUCLEOTIDE SEQUENCE</scope>
</reference>
<comment type="catalytic activity">
    <reaction evidence="17">
        <text>L-seryl-[protein] + ATP = O-phospho-L-seryl-[protein] + ADP + H(+)</text>
        <dbReference type="Rhea" id="RHEA:17989"/>
        <dbReference type="Rhea" id="RHEA-COMP:9863"/>
        <dbReference type="Rhea" id="RHEA-COMP:11604"/>
        <dbReference type="ChEBI" id="CHEBI:15378"/>
        <dbReference type="ChEBI" id="CHEBI:29999"/>
        <dbReference type="ChEBI" id="CHEBI:30616"/>
        <dbReference type="ChEBI" id="CHEBI:83421"/>
        <dbReference type="ChEBI" id="CHEBI:456216"/>
        <dbReference type="EC" id="2.7.11.1"/>
    </reaction>
</comment>
<evidence type="ECO:0000256" key="19">
    <source>
        <dbReference type="RuleBase" id="RU000304"/>
    </source>
</evidence>